<dbReference type="OrthoDB" id="2935566at2759"/>
<organism evidence="1 2">
    <name type="scientific">Mycena sanguinolenta</name>
    <dbReference type="NCBI Taxonomy" id="230812"/>
    <lineage>
        <taxon>Eukaryota</taxon>
        <taxon>Fungi</taxon>
        <taxon>Dikarya</taxon>
        <taxon>Basidiomycota</taxon>
        <taxon>Agaricomycotina</taxon>
        <taxon>Agaricomycetes</taxon>
        <taxon>Agaricomycetidae</taxon>
        <taxon>Agaricales</taxon>
        <taxon>Marasmiineae</taxon>
        <taxon>Mycenaceae</taxon>
        <taxon>Mycena</taxon>
    </lineage>
</organism>
<dbReference type="AlphaFoldDB" id="A0A8H7CV93"/>
<dbReference type="EMBL" id="JACAZH010000013">
    <property type="protein sequence ID" value="KAF7351774.1"/>
    <property type="molecule type" value="Genomic_DNA"/>
</dbReference>
<accession>A0A8H7CV93</accession>
<sequence>MGSYVSIMNDSAVNSLEVDLYVKYSLEPPAPITAISLVTAATGVVAAQPLADELANVVIDPNTVQANLGLDPGSLSLGPILAAAIGLAAIEGGFKYVPRGNVFRSERYQVNTSVYAEVLAVNVNNNSTVVLFAGNHTLTTGATLNSDNRALFLENIATGLDTRIVTPINSTDPNATSIIDAYEAMIQSDNTTAFTTVVTSVVLPCSLDVLD</sequence>
<proteinExistence type="predicted"/>
<comment type="caution">
    <text evidence="1">The sequence shown here is derived from an EMBL/GenBank/DDBJ whole genome shotgun (WGS) entry which is preliminary data.</text>
</comment>
<evidence type="ECO:0000313" key="2">
    <source>
        <dbReference type="Proteomes" id="UP000623467"/>
    </source>
</evidence>
<protein>
    <submittedName>
        <fullName evidence="1">Uncharacterized protein</fullName>
    </submittedName>
</protein>
<dbReference type="Proteomes" id="UP000623467">
    <property type="component" value="Unassembled WGS sequence"/>
</dbReference>
<name>A0A8H7CV93_9AGAR</name>
<reference evidence="1" key="1">
    <citation type="submission" date="2020-05" db="EMBL/GenBank/DDBJ databases">
        <title>Mycena genomes resolve the evolution of fungal bioluminescence.</title>
        <authorList>
            <person name="Tsai I.J."/>
        </authorList>
    </citation>
    <scope>NUCLEOTIDE SEQUENCE</scope>
    <source>
        <strain evidence="1">160909Yilan</strain>
    </source>
</reference>
<keyword evidence="2" id="KW-1185">Reference proteome</keyword>
<evidence type="ECO:0000313" key="1">
    <source>
        <dbReference type="EMBL" id="KAF7351774.1"/>
    </source>
</evidence>
<gene>
    <name evidence="1" type="ORF">MSAN_01610800</name>
</gene>